<feature type="compositionally biased region" description="Basic and acidic residues" evidence="1">
    <location>
        <begin position="350"/>
        <end position="364"/>
    </location>
</feature>
<feature type="compositionally biased region" description="Polar residues" evidence="1">
    <location>
        <begin position="293"/>
        <end position="302"/>
    </location>
</feature>
<proteinExistence type="predicted"/>
<feature type="compositionally biased region" description="Low complexity" evidence="1">
    <location>
        <begin position="183"/>
        <end position="193"/>
    </location>
</feature>
<organism evidence="2 3">
    <name type="scientific">Musa troglodytarum</name>
    <name type="common">fe'i banana</name>
    <dbReference type="NCBI Taxonomy" id="320322"/>
    <lineage>
        <taxon>Eukaryota</taxon>
        <taxon>Viridiplantae</taxon>
        <taxon>Streptophyta</taxon>
        <taxon>Embryophyta</taxon>
        <taxon>Tracheophyta</taxon>
        <taxon>Spermatophyta</taxon>
        <taxon>Magnoliopsida</taxon>
        <taxon>Liliopsida</taxon>
        <taxon>Zingiberales</taxon>
        <taxon>Musaceae</taxon>
        <taxon>Musa</taxon>
    </lineage>
</organism>
<dbReference type="AlphaFoldDB" id="A0A9E7K3I5"/>
<gene>
    <name evidence="2" type="ORF">MUK42_21394</name>
</gene>
<dbReference type="PANTHER" id="PTHR34576:SF2">
    <property type="entry name" value="MEMBRANE-ASSOCIATED KINASE REGULATOR 6-RELATED"/>
    <property type="match status" value="1"/>
</dbReference>
<name>A0A9E7K3I5_9LILI</name>
<accession>A0A9E7K3I5</accession>
<reference evidence="2" key="1">
    <citation type="submission" date="2022-05" db="EMBL/GenBank/DDBJ databases">
        <title>The Musa troglodytarum L. genome provides insights into the mechanism of non-climacteric behaviour and enrichment of carotenoids.</title>
        <authorList>
            <person name="Wang J."/>
        </authorList>
    </citation>
    <scope>NUCLEOTIDE SEQUENCE</scope>
    <source>
        <tissue evidence="2">Leaf</tissue>
    </source>
</reference>
<feature type="region of interest" description="Disordered" evidence="1">
    <location>
        <begin position="281"/>
        <end position="364"/>
    </location>
</feature>
<protein>
    <submittedName>
        <fullName evidence="2">Uncharacterized protein</fullName>
    </submittedName>
</protein>
<feature type="compositionally biased region" description="Polar residues" evidence="1">
    <location>
        <begin position="313"/>
        <end position="331"/>
    </location>
</feature>
<evidence type="ECO:0000256" key="1">
    <source>
        <dbReference type="SAM" id="MobiDB-lite"/>
    </source>
</evidence>
<keyword evidence="3" id="KW-1185">Reference proteome</keyword>
<dbReference type="PANTHER" id="PTHR34576">
    <property type="entry name" value="MEMBRANE-ASSOCIATED KINASE REGULATOR 6-RELATED"/>
    <property type="match status" value="1"/>
</dbReference>
<dbReference type="EMBL" id="CP097507">
    <property type="protein sequence ID" value="URE05078.1"/>
    <property type="molecule type" value="Genomic_DNA"/>
</dbReference>
<dbReference type="OrthoDB" id="360839at2759"/>
<sequence length="364" mass="40645">MENSEQVLSESCNSYRWLMCIKSSLDSLGDSHRSFDTQDSSSFIEVDPECISLRWAIDANGFGFDLPRSESSDCILFSSGLLQLPVLDKSESLSSSTSLLSLPNHCRSISSSLISSTLFHSAHDTPSSRSLASRNAKLRHCAGCLKKVIWRYMCFLMHLCEKVKALRLTPSRSEKSRTNLAGSSQRTSDSRSSIECCPSYADISIHDAILHCKKSNVAYISWRLGQEEEMNKSYQRGWKHLKHLHKLVVSRIRPFSSAKEGKNDLKRKSWEWKERAKSSLIAPATSARPVANPNPSARNSSDGAAEGEGRNTEAATPRSSEPYQASRSTAFSDLEPPSLGLLPSHRMSRTPREGRRRGCQEAWR</sequence>
<evidence type="ECO:0000313" key="3">
    <source>
        <dbReference type="Proteomes" id="UP001055439"/>
    </source>
</evidence>
<dbReference type="InterPro" id="IPR044699">
    <property type="entry name" value="MAKR6"/>
</dbReference>
<feature type="region of interest" description="Disordered" evidence="1">
    <location>
        <begin position="174"/>
        <end position="194"/>
    </location>
</feature>
<evidence type="ECO:0000313" key="2">
    <source>
        <dbReference type="EMBL" id="URE05078.1"/>
    </source>
</evidence>
<dbReference type="Proteomes" id="UP001055439">
    <property type="component" value="Chromosome 5"/>
</dbReference>